<evidence type="ECO:0000256" key="4">
    <source>
        <dbReference type="ARBA" id="ARBA00022741"/>
    </source>
</evidence>
<dbReference type="InterPro" id="IPR027417">
    <property type="entry name" value="P-loop_NTPase"/>
</dbReference>
<protein>
    <recommendedName>
        <fullName evidence="2">Selenocysteine-specific elongation factor</fullName>
    </recommendedName>
    <alternativeName>
        <fullName evidence="8">SelB translation factor</fullName>
    </alternativeName>
</protein>
<dbReference type="CDD" id="cd03696">
    <property type="entry name" value="SelB_II"/>
    <property type="match status" value="1"/>
</dbReference>
<dbReference type="InterPro" id="IPR009000">
    <property type="entry name" value="Transl_B-barrel_sf"/>
</dbReference>
<dbReference type="Pfam" id="PF03144">
    <property type="entry name" value="GTP_EFTU_D2"/>
    <property type="match status" value="1"/>
</dbReference>
<dbReference type="SUPFAM" id="SSF52540">
    <property type="entry name" value="P-loop containing nucleoside triphosphate hydrolases"/>
    <property type="match status" value="1"/>
</dbReference>
<dbReference type="SUPFAM" id="SSF50447">
    <property type="entry name" value="Translation proteins"/>
    <property type="match status" value="1"/>
</dbReference>
<evidence type="ECO:0000313" key="10">
    <source>
        <dbReference type="EMBL" id="SVA11033.1"/>
    </source>
</evidence>
<dbReference type="GO" id="GO:0005525">
    <property type="term" value="F:GTP binding"/>
    <property type="evidence" value="ECO:0007669"/>
    <property type="project" value="UniProtKB-KW"/>
</dbReference>
<dbReference type="InterPro" id="IPR004161">
    <property type="entry name" value="EFTu-like_2"/>
</dbReference>
<dbReference type="InterPro" id="IPR000795">
    <property type="entry name" value="T_Tr_GTP-bd_dom"/>
</dbReference>
<dbReference type="InterPro" id="IPR015190">
    <property type="entry name" value="Elong_fac_SelB-wing-hlx_typ-2"/>
</dbReference>
<dbReference type="GO" id="GO:0001514">
    <property type="term" value="P:selenocysteine incorporation"/>
    <property type="evidence" value="ECO:0007669"/>
    <property type="project" value="InterPro"/>
</dbReference>
<comment type="function">
    <text evidence="7">Translation factor necessary for the incorporation of selenocysteine into proteins. It probably replaces EF-Tu for the insertion of selenocysteine directed by the UGA codon. SelB binds GTP and GDP.</text>
</comment>
<dbReference type="NCBIfam" id="TIGR00231">
    <property type="entry name" value="small_GTP"/>
    <property type="match status" value="1"/>
</dbReference>
<dbReference type="InterPro" id="IPR036388">
    <property type="entry name" value="WH-like_DNA-bd_sf"/>
</dbReference>
<dbReference type="PRINTS" id="PR00315">
    <property type="entry name" value="ELONGATNFCT"/>
</dbReference>
<dbReference type="InterPro" id="IPR036390">
    <property type="entry name" value="WH_DNA-bd_sf"/>
</dbReference>
<dbReference type="GO" id="GO:0003746">
    <property type="term" value="F:translation elongation factor activity"/>
    <property type="evidence" value="ECO:0007669"/>
    <property type="project" value="InterPro"/>
</dbReference>
<dbReference type="AlphaFoldDB" id="A0A381TB12"/>
<dbReference type="GO" id="GO:0003924">
    <property type="term" value="F:GTPase activity"/>
    <property type="evidence" value="ECO:0007669"/>
    <property type="project" value="InterPro"/>
</dbReference>
<dbReference type="Gene3D" id="1.10.10.10">
    <property type="entry name" value="Winged helix-like DNA-binding domain superfamily/Winged helix DNA-binding domain"/>
    <property type="match status" value="1"/>
</dbReference>
<evidence type="ECO:0000259" key="9">
    <source>
        <dbReference type="PROSITE" id="PS51722"/>
    </source>
</evidence>
<keyword evidence="6" id="KW-0342">GTP-binding</keyword>
<accession>A0A381TB12</accession>
<dbReference type="Pfam" id="PF09106">
    <property type="entry name" value="WHD_2nd_SelB"/>
    <property type="match status" value="1"/>
</dbReference>
<dbReference type="SUPFAM" id="SSF46785">
    <property type="entry name" value="Winged helix' DNA-binding domain"/>
    <property type="match status" value="2"/>
</dbReference>
<dbReference type="InterPro" id="IPR005225">
    <property type="entry name" value="Small_GTP-bd"/>
</dbReference>
<evidence type="ECO:0000256" key="6">
    <source>
        <dbReference type="ARBA" id="ARBA00023134"/>
    </source>
</evidence>
<dbReference type="PROSITE" id="PS00301">
    <property type="entry name" value="G_TR_1"/>
    <property type="match status" value="1"/>
</dbReference>
<dbReference type="InterPro" id="IPR057335">
    <property type="entry name" value="Beta-barrel_SelB"/>
</dbReference>
<dbReference type="PANTHER" id="PTHR43721">
    <property type="entry name" value="ELONGATION FACTOR TU-RELATED"/>
    <property type="match status" value="1"/>
</dbReference>
<name>A0A381TB12_9ZZZZ</name>
<dbReference type="PANTHER" id="PTHR43721:SF22">
    <property type="entry name" value="ELONGATION FACTOR TU, MITOCHONDRIAL"/>
    <property type="match status" value="1"/>
</dbReference>
<keyword evidence="3" id="KW-0963">Cytoplasm</keyword>
<evidence type="ECO:0000256" key="3">
    <source>
        <dbReference type="ARBA" id="ARBA00022490"/>
    </source>
</evidence>
<dbReference type="Gene3D" id="3.40.50.300">
    <property type="entry name" value="P-loop containing nucleotide triphosphate hydrolases"/>
    <property type="match status" value="1"/>
</dbReference>
<dbReference type="Pfam" id="PF25461">
    <property type="entry name" value="Beta-barrel_SelB"/>
    <property type="match status" value="1"/>
</dbReference>
<dbReference type="InterPro" id="IPR015191">
    <property type="entry name" value="SelB_WHD4"/>
</dbReference>
<keyword evidence="5" id="KW-0648">Protein biosynthesis</keyword>
<evidence type="ECO:0000256" key="7">
    <source>
        <dbReference type="ARBA" id="ARBA00025526"/>
    </source>
</evidence>
<dbReference type="InterPro" id="IPR009001">
    <property type="entry name" value="Transl_elong_EF1A/Init_IF2_C"/>
</dbReference>
<keyword evidence="4" id="KW-0547">Nucleotide-binding</keyword>
<dbReference type="InterPro" id="IPR031157">
    <property type="entry name" value="G_TR_CS"/>
</dbReference>
<dbReference type="NCBIfam" id="TIGR00475">
    <property type="entry name" value="selB"/>
    <property type="match status" value="1"/>
</dbReference>
<dbReference type="Pfam" id="PF09107">
    <property type="entry name" value="WHD_3rd_SelB"/>
    <property type="match status" value="1"/>
</dbReference>
<comment type="subcellular location">
    <subcellularLocation>
        <location evidence="1">Cytoplasm</location>
    </subcellularLocation>
</comment>
<organism evidence="10">
    <name type="scientific">marine metagenome</name>
    <dbReference type="NCBI Taxonomy" id="408172"/>
    <lineage>
        <taxon>unclassified sequences</taxon>
        <taxon>metagenomes</taxon>
        <taxon>ecological metagenomes</taxon>
    </lineage>
</organism>
<dbReference type="SUPFAM" id="SSF50465">
    <property type="entry name" value="EF-Tu/eEF-1alpha/eIF2-gamma C-terminal domain"/>
    <property type="match status" value="1"/>
</dbReference>
<dbReference type="CDD" id="cd15491">
    <property type="entry name" value="selB_III"/>
    <property type="match status" value="1"/>
</dbReference>
<dbReference type="GO" id="GO:0003723">
    <property type="term" value="F:RNA binding"/>
    <property type="evidence" value="ECO:0007669"/>
    <property type="project" value="InterPro"/>
</dbReference>
<gene>
    <name evidence="10" type="ORF">METZ01_LOCUS63887</name>
</gene>
<sequence>VYVIGTAGHVDHGKSTLVECLTGIDPDRFQEEKDRGMTIDIGFAWITLPSGREVSIVDVPGHEKFVSNMLAGVGGVDMALLVVAADESVMPQTREHLAILHLLGVTNGVVVVTKEDLVDEDWLELVYGEVEELLAGTTLEGAEIISASATTGSGISNLLDSIDSALDKTTAKKDLNRPRLPIDRAFSISGFGTVVTGTLIDGFLSVGQEVEIIPIGLKARIRGLQSHGKSGASFGPGTRVAANLSGIESTQITRGDVLSFPNFIDLSEAFDVRLNVVEDAPNPLRHNMFVTLHTGSSEVVARLRLLEEEEVQPGNTTWAQLKPENSLPVLRGDHYIIRSNMTTLGGGRIVDTQAKRHRRRHPPTLQKLESLEFGTPSQIILNIIESAVPSTLDSLLSSSTMQEEEIVLTIDLLKAEKAVMSTSPDIEKSYFFTFKGWEEIGYLIKQSLNLFHVQFPLRQGMPREELRNKLTLPPGSFNAVVDVLEESRVLRDFTSLIALTGHESHLTEEQSRISEVYVGNISKGKFSPRTDLEIDADILNFLLDKGQLVRVSDGIVFSSDAFKEMLDGVRSYISQHGEITVGDFRDIFHTSRKYALGFMDYLDQQQITRRVGDARILRD</sequence>
<reference evidence="10" key="1">
    <citation type="submission" date="2018-05" db="EMBL/GenBank/DDBJ databases">
        <authorList>
            <person name="Lanie J.A."/>
            <person name="Ng W.-L."/>
            <person name="Kazmierczak K.M."/>
            <person name="Andrzejewski T.M."/>
            <person name="Davidsen T.M."/>
            <person name="Wayne K.J."/>
            <person name="Tettelin H."/>
            <person name="Glass J.I."/>
            <person name="Rusch D."/>
            <person name="Podicherti R."/>
            <person name="Tsui H.-C.T."/>
            <person name="Winkler M.E."/>
        </authorList>
    </citation>
    <scope>NUCLEOTIDE SEQUENCE</scope>
</reference>
<dbReference type="InterPro" id="IPR050055">
    <property type="entry name" value="EF-Tu_GTPase"/>
</dbReference>
<dbReference type="InterPro" id="IPR004535">
    <property type="entry name" value="Transl_elong_SelB"/>
</dbReference>
<dbReference type="Gene3D" id="2.40.30.10">
    <property type="entry name" value="Translation factors"/>
    <property type="match status" value="1"/>
</dbReference>
<dbReference type="EMBL" id="UINC01004005">
    <property type="protein sequence ID" value="SVA11033.1"/>
    <property type="molecule type" value="Genomic_DNA"/>
</dbReference>
<feature type="domain" description="Tr-type G" evidence="9">
    <location>
        <begin position="1"/>
        <end position="172"/>
    </location>
</feature>
<dbReference type="GO" id="GO:0005829">
    <property type="term" value="C:cytosol"/>
    <property type="evidence" value="ECO:0007669"/>
    <property type="project" value="TreeGrafter"/>
</dbReference>
<evidence type="ECO:0000256" key="5">
    <source>
        <dbReference type="ARBA" id="ARBA00022917"/>
    </source>
</evidence>
<dbReference type="PROSITE" id="PS51722">
    <property type="entry name" value="G_TR_2"/>
    <property type="match status" value="1"/>
</dbReference>
<evidence type="ECO:0000256" key="8">
    <source>
        <dbReference type="ARBA" id="ARBA00031615"/>
    </source>
</evidence>
<dbReference type="Pfam" id="PF00009">
    <property type="entry name" value="GTP_EFTU"/>
    <property type="match status" value="1"/>
</dbReference>
<evidence type="ECO:0000256" key="2">
    <source>
        <dbReference type="ARBA" id="ARBA00015953"/>
    </source>
</evidence>
<feature type="non-terminal residue" evidence="10">
    <location>
        <position position="1"/>
    </location>
</feature>
<dbReference type="CDD" id="cd04171">
    <property type="entry name" value="SelB"/>
    <property type="match status" value="1"/>
</dbReference>
<dbReference type="Gene3D" id="1.10.10.2770">
    <property type="match status" value="1"/>
</dbReference>
<evidence type="ECO:0000256" key="1">
    <source>
        <dbReference type="ARBA" id="ARBA00004496"/>
    </source>
</evidence>
<proteinExistence type="predicted"/>